<name>A0A818W1A1_9BILA</name>
<dbReference type="EMBL" id="CAJOBB010000627">
    <property type="protein sequence ID" value="CAF3718979.1"/>
    <property type="molecule type" value="Genomic_DNA"/>
</dbReference>
<protein>
    <submittedName>
        <fullName evidence="2">Uncharacterized protein</fullName>
    </submittedName>
</protein>
<evidence type="ECO:0000313" key="3">
    <source>
        <dbReference type="Proteomes" id="UP000663868"/>
    </source>
</evidence>
<accession>A0A818W1A1</accession>
<dbReference type="AlphaFoldDB" id="A0A818W1A1"/>
<evidence type="ECO:0000313" key="2">
    <source>
        <dbReference type="EMBL" id="CAF3718979.1"/>
    </source>
</evidence>
<proteinExistence type="predicted"/>
<gene>
    <name evidence="2" type="ORF">KXQ929_LOCUS12275</name>
</gene>
<organism evidence="2 3">
    <name type="scientific">Adineta steineri</name>
    <dbReference type="NCBI Taxonomy" id="433720"/>
    <lineage>
        <taxon>Eukaryota</taxon>
        <taxon>Metazoa</taxon>
        <taxon>Spiralia</taxon>
        <taxon>Gnathifera</taxon>
        <taxon>Rotifera</taxon>
        <taxon>Eurotatoria</taxon>
        <taxon>Bdelloidea</taxon>
        <taxon>Adinetida</taxon>
        <taxon>Adinetidae</taxon>
        <taxon>Adineta</taxon>
    </lineage>
</organism>
<evidence type="ECO:0000256" key="1">
    <source>
        <dbReference type="SAM" id="MobiDB-lite"/>
    </source>
</evidence>
<comment type="caution">
    <text evidence="2">The sequence shown here is derived from an EMBL/GenBank/DDBJ whole genome shotgun (WGS) entry which is preliminary data.</text>
</comment>
<reference evidence="2" key="1">
    <citation type="submission" date="2021-02" db="EMBL/GenBank/DDBJ databases">
        <authorList>
            <person name="Nowell W R."/>
        </authorList>
    </citation>
    <scope>NUCLEOTIDE SEQUENCE</scope>
</reference>
<feature type="region of interest" description="Disordered" evidence="1">
    <location>
        <begin position="112"/>
        <end position="143"/>
    </location>
</feature>
<dbReference type="Proteomes" id="UP000663868">
    <property type="component" value="Unassembled WGS sequence"/>
</dbReference>
<feature type="compositionally biased region" description="Low complexity" evidence="1">
    <location>
        <begin position="112"/>
        <end position="131"/>
    </location>
</feature>
<sequence>MHSLAKHILNSSSPKFIAIDHLNNKNNSSSNFNLINTQAGNAKSILENIDESEDDERIKRLEYEHLILGQKIETLKRSQTSYETLKPELARYEWLEKELLYTVKSEISQIMKKQSNKPPQQQQHILTAQQQEELSRRTNIPMV</sequence>